<dbReference type="Pfam" id="PF00657">
    <property type="entry name" value="Lipase_GDSL"/>
    <property type="match status" value="1"/>
</dbReference>
<dbReference type="AlphaFoldDB" id="A0A316YEZ6"/>
<dbReference type="GO" id="GO:0016788">
    <property type="term" value="F:hydrolase activity, acting on ester bonds"/>
    <property type="evidence" value="ECO:0007669"/>
    <property type="project" value="InterPro"/>
</dbReference>
<dbReference type="EMBL" id="KZ819640">
    <property type="protein sequence ID" value="PWN87444.1"/>
    <property type="molecule type" value="Genomic_DNA"/>
</dbReference>
<accession>A0A316YEZ6</accession>
<keyword evidence="1" id="KW-0378">Hydrolase</keyword>
<name>A0A316YEZ6_9BASI</name>
<dbReference type="RefSeq" id="XP_025374642.1">
    <property type="nucleotide sequence ID" value="XM_025518979.1"/>
</dbReference>
<dbReference type="InterPro" id="IPR051058">
    <property type="entry name" value="GDSL_Est/Lipase"/>
</dbReference>
<reference evidence="2 3" key="1">
    <citation type="journal article" date="2018" name="Mol. Biol. Evol.">
        <title>Broad Genomic Sampling Reveals a Smut Pathogenic Ancestry of the Fungal Clade Ustilaginomycotina.</title>
        <authorList>
            <person name="Kijpornyongpan T."/>
            <person name="Mondo S.J."/>
            <person name="Barry K."/>
            <person name="Sandor L."/>
            <person name="Lee J."/>
            <person name="Lipzen A."/>
            <person name="Pangilinan J."/>
            <person name="LaButti K."/>
            <person name="Hainaut M."/>
            <person name="Henrissat B."/>
            <person name="Grigoriev I.V."/>
            <person name="Spatafora J.W."/>
            <person name="Aime M.C."/>
        </authorList>
    </citation>
    <scope>NUCLEOTIDE SEQUENCE [LARGE SCALE GENOMIC DNA]</scope>
    <source>
        <strain evidence="2 3">MCA 4198</strain>
    </source>
</reference>
<sequence>MVSSSALAAVGYASFVVFGDSLSDNGNGSYKLTNMTWPADKAYFNGRFSNGPTYVEYLANDLGIPVLRDHAYGGSTINNSFIAGGTGFNSTIPVPATADQVQAYYKSATDKRKNAKDLVLISGGNNDAFFLPTDMDPKEAAQTAAADLIKVAKTAYSHGARHFVLPEAYCLEEIPYATQVAPSAKAYLTTFKQAFNDYLHRHAKRQLPKDITLTIFRSCRALNDVKNHPKKYGFENTADGCLRGVYGGENVPRTLCSDPDKYFFWDIYHPTTHTHRLLADEAKRALGAHHTRARLSRPVGFSSA</sequence>
<evidence type="ECO:0000256" key="1">
    <source>
        <dbReference type="ARBA" id="ARBA00022801"/>
    </source>
</evidence>
<dbReference type="InterPro" id="IPR036514">
    <property type="entry name" value="SGNH_hydro_sf"/>
</dbReference>
<dbReference type="SUPFAM" id="SSF52266">
    <property type="entry name" value="SGNH hydrolase"/>
    <property type="match status" value="1"/>
</dbReference>
<dbReference type="GeneID" id="37040895"/>
<gene>
    <name evidence="2" type="ORF">FA10DRAFT_234371</name>
</gene>
<dbReference type="Proteomes" id="UP000245768">
    <property type="component" value="Unassembled WGS sequence"/>
</dbReference>
<dbReference type="PANTHER" id="PTHR45648:SF22">
    <property type="entry name" value="GDSL LIPASE_ACYLHYDROLASE FAMILY PROTEIN (AFU_ORTHOLOGUE AFUA_4G14700)"/>
    <property type="match status" value="1"/>
</dbReference>
<evidence type="ECO:0000313" key="3">
    <source>
        <dbReference type="Proteomes" id="UP000245768"/>
    </source>
</evidence>
<dbReference type="PANTHER" id="PTHR45648">
    <property type="entry name" value="GDSL LIPASE/ACYLHYDROLASE FAMILY PROTEIN (AFU_ORTHOLOGUE AFUA_4G14700)"/>
    <property type="match status" value="1"/>
</dbReference>
<evidence type="ECO:0000313" key="2">
    <source>
        <dbReference type="EMBL" id="PWN87444.1"/>
    </source>
</evidence>
<dbReference type="Gene3D" id="3.40.50.1110">
    <property type="entry name" value="SGNH hydrolase"/>
    <property type="match status" value="1"/>
</dbReference>
<organism evidence="2 3">
    <name type="scientific">Acaromyces ingoldii</name>
    <dbReference type="NCBI Taxonomy" id="215250"/>
    <lineage>
        <taxon>Eukaryota</taxon>
        <taxon>Fungi</taxon>
        <taxon>Dikarya</taxon>
        <taxon>Basidiomycota</taxon>
        <taxon>Ustilaginomycotina</taxon>
        <taxon>Exobasidiomycetes</taxon>
        <taxon>Exobasidiales</taxon>
        <taxon>Cryptobasidiaceae</taxon>
        <taxon>Acaromyces</taxon>
    </lineage>
</organism>
<keyword evidence="3" id="KW-1185">Reference proteome</keyword>
<protein>
    <submittedName>
        <fullName evidence="2">Lipase</fullName>
    </submittedName>
</protein>
<dbReference type="InParanoid" id="A0A316YEZ6"/>
<dbReference type="OrthoDB" id="1600564at2759"/>
<dbReference type="CDD" id="cd01846">
    <property type="entry name" value="fatty_acyltransferase_like"/>
    <property type="match status" value="1"/>
</dbReference>
<dbReference type="STRING" id="215250.A0A316YEZ6"/>
<proteinExistence type="predicted"/>
<dbReference type="InterPro" id="IPR001087">
    <property type="entry name" value="GDSL"/>
</dbReference>